<gene>
    <name evidence="3" type="primary">LOC103516392</name>
</gene>
<evidence type="ECO:0000313" key="3">
    <source>
        <dbReference type="RefSeq" id="XP_026684604.1"/>
    </source>
</evidence>
<dbReference type="GeneID" id="103516392"/>
<dbReference type="KEGG" id="dci:103516392"/>
<organism evidence="2 3">
    <name type="scientific">Diaphorina citri</name>
    <name type="common">Asian citrus psyllid</name>
    <dbReference type="NCBI Taxonomy" id="121845"/>
    <lineage>
        <taxon>Eukaryota</taxon>
        <taxon>Metazoa</taxon>
        <taxon>Ecdysozoa</taxon>
        <taxon>Arthropoda</taxon>
        <taxon>Hexapoda</taxon>
        <taxon>Insecta</taxon>
        <taxon>Pterygota</taxon>
        <taxon>Neoptera</taxon>
        <taxon>Paraneoptera</taxon>
        <taxon>Hemiptera</taxon>
        <taxon>Sternorrhyncha</taxon>
        <taxon>Psylloidea</taxon>
        <taxon>Psyllidae</taxon>
        <taxon>Diaphorininae</taxon>
        <taxon>Diaphorina</taxon>
    </lineage>
</organism>
<dbReference type="PaxDb" id="121845-A0A3Q0J809"/>
<dbReference type="Proteomes" id="UP000079169">
    <property type="component" value="Unplaced"/>
</dbReference>
<sequence>MDSVSGSLRDSEPTSPTSPGSPDPALQRRSNTSPVALTQALHCLSVQEYCARAVSPISIASPPLITPGLAVKPPLDPLTSEALISVEIIFIEDNPSQVDSDPGGKRENLQIATIQFNNLDVIANQETIVELMGFTKRVFPPMKSKRSHYRPHFKGSELFDKLSLVRCFSSDETWDLSWILPSHSCRTRRAKPHQFGDRKTGYNKAEATRQADPIRFGDSKDAITRQKRASAHQFAPIQGLSVAKPGCAFQICETGANNAEG</sequence>
<dbReference type="RefSeq" id="XP_026684604.1">
    <property type="nucleotide sequence ID" value="XM_026828803.1"/>
</dbReference>
<proteinExistence type="predicted"/>
<feature type="region of interest" description="Disordered" evidence="1">
    <location>
        <begin position="1"/>
        <end position="31"/>
    </location>
</feature>
<feature type="compositionally biased region" description="Low complexity" evidence="1">
    <location>
        <begin position="13"/>
        <end position="24"/>
    </location>
</feature>
<evidence type="ECO:0000256" key="1">
    <source>
        <dbReference type="SAM" id="MobiDB-lite"/>
    </source>
</evidence>
<keyword evidence="2" id="KW-1185">Reference proteome</keyword>
<evidence type="ECO:0000313" key="2">
    <source>
        <dbReference type="Proteomes" id="UP000079169"/>
    </source>
</evidence>
<dbReference type="AlphaFoldDB" id="A0A3Q0J809"/>
<protein>
    <submittedName>
        <fullName evidence="3">Uncharacterized protein LOC103516392</fullName>
    </submittedName>
</protein>
<reference evidence="3" key="1">
    <citation type="submission" date="2025-08" db="UniProtKB">
        <authorList>
            <consortium name="RefSeq"/>
        </authorList>
    </citation>
    <scope>IDENTIFICATION</scope>
</reference>
<name>A0A3Q0J809_DIACI</name>
<accession>A0A3Q0J809</accession>